<dbReference type="AlphaFoldDB" id="A0AAE3H6F7"/>
<keyword evidence="2" id="KW-1185">Reference proteome</keyword>
<organism evidence="1 2">
    <name type="scientific">Lacihabitans soyangensis</name>
    <dbReference type="NCBI Taxonomy" id="869394"/>
    <lineage>
        <taxon>Bacteria</taxon>
        <taxon>Pseudomonadati</taxon>
        <taxon>Bacteroidota</taxon>
        <taxon>Cytophagia</taxon>
        <taxon>Cytophagales</taxon>
        <taxon>Leadbetterellaceae</taxon>
        <taxon>Lacihabitans</taxon>
    </lineage>
</organism>
<proteinExistence type="predicted"/>
<dbReference type="EMBL" id="RJUF01000190">
    <property type="protein sequence ID" value="MCP9765722.1"/>
    <property type="molecule type" value="Genomic_DNA"/>
</dbReference>
<accession>A0AAE3H6F7</accession>
<evidence type="ECO:0000313" key="1">
    <source>
        <dbReference type="EMBL" id="MCP9765722.1"/>
    </source>
</evidence>
<dbReference type="Proteomes" id="UP001204144">
    <property type="component" value="Unassembled WGS sequence"/>
</dbReference>
<evidence type="ECO:0000313" key="2">
    <source>
        <dbReference type="Proteomes" id="UP001204144"/>
    </source>
</evidence>
<gene>
    <name evidence="1" type="ORF">EGI31_22535</name>
</gene>
<comment type="caution">
    <text evidence="1">The sequence shown here is derived from an EMBL/GenBank/DDBJ whole genome shotgun (WGS) entry which is preliminary data.</text>
</comment>
<protein>
    <submittedName>
        <fullName evidence="1">Uncharacterized protein</fullName>
    </submittedName>
</protein>
<name>A0AAE3H6F7_9BACT</name>
<reference evidence="1 2" key="1">
    <citation type="submission" date="2018-11" db="EMBL/GenBank/DDBJ databases">
        <title>Novel bacteria species description.</title>
        <authorList>
            <person name="Han J.-H."/>
        </authorList>
    </citation>
    <scope>NUCLEOTIDE SEQUENCE [LARGE SCALE GENOMIC DNA]</scope>
    <source>
        <strain evidence="1 2">KCTC23259</strain>
    </source>
</reference>
<sequence>MAKAQFVFLNSQPPAKAGGNSLTSFETMFSIATGFSLWIMRERFLFDFSRNVEAGKFWLKQNLYS</sequence>